<evidence type="ECO:0000313" key="2">
    <source>
        <dbReference type="EMBL" id="MBL0682926.1"/>
    </source>
</evidence>
<dbReference type="Pfam" id="PF03358">
    <property type="entry name" value="FMN_red"/>
    <property type="match status" value="1"/>
</dbReference>
<comment type="caution">
    <text evidence="2">The sequence shown here is derived from an EMBL/GenBank/DDBJ whole genome shotgun (WGS) entry which is preliminary data.</text>
</comment>
<dbReference type="PANTHER" id="PTHR30543">
    <property type="entry name" value="CHROMATE REDUCTASE"/>
    <property type="match status" value="1"/>
</dbReference>
<dbReference type="Gene3D" id="3.40.50.360">
    <property type="match status" value="1"/>
</dbReference>
<dbReference type="PANTHER" id="PTHR30543:SF21">
    <property type="entry name" value="NAD(P)H-DEPENDENT FMN REDUCTASE LOT6"/>
    <property type="match status" value="1"/>
</dbReference>
<dbReference type="SUPFAM" id="SSF52218">
    <property type="entry name" value="Flavoproteins"/>
    <property type="match status" value="1"/>
</dbReference>
<dbReference type="InterPro" id="IPR005025">
    <property type="entry name" value="FMN_Rdtase-like_dom"/>
</dbReference>
<dbReference type="AlphaFoldDB" id="A0A936ZVF3"/>
<dbReference type="GO" id="GO:0016491">
    <property type="term" value="F:oxidoreductase activity"/>
    <property type="evidence" value="ECO:0007669"/>
    <property type="project" value="InterPro"/>
</dbReference>
<accession>A0A936ZVF3</accession>
<dbReference type="EMBL" id="JAERQJ010000002">
    <property type="protein sequence ID" value="MBL0682926.1"/>
    <property type="molecule type" value="Genomic_DNA"/>
</dbReference>
<dbReference type="Proteomes" id="UP000651057">
    <property type="component" value="Unassembled WGS sequence"/>
</dbReference>
<evidence type="ECO:0000313" key="3">
    <source>
        <dbReference type="Proteomes" id="UP000651057"/>
    </source>
</evidence>
<feature type="domain" description="NADPH-dependent FMN reductase-like" evidence="1">
    <location>
        <begin position="1"/>
        <end position="138"/>
    </location>
</feature>
<dbReference type="GO" id="GO:0010181">
    <property type="term" value="F:FMN binding"/>
    <property type="evidence" value="ECO:0007669"/>
    <property type="project" value="TreeGrafter"/>
</dbReference>
<name>A0A936ZVF3_9FLAO</name>
<evidence type="ECO:0000259" key="1">
    <source>
        <dbReference type="Pfam" id="PF03358"/>
    </source>
</evidence>
<dbReference type="GO" id="GO:0005829">
    <property type="term" value="C:cytosol"/>
    <property type="evidence" value="ECO:0007669"/>
    <property type="project" value="TreeGrafter"/>
</dbReference>
<proteinExistence type="predicted"/>
<dbReference type="InterPro" id="IPR029039">
    <property type="entry name" value="Flavoprotein-like_sf"/>
</dbReference>
<keyword evidence="3" id="KW-1185">Reference proteome</keyword>
<protein>
    <submittedName>
        <fullName evidence="2">NAD(P)H-dependent oxidoreductase</fullName>
    </submittedName>
</protein>
<organism evidence="2 3">
    <name type="scientific">Aquimarina mytili</name>
    <dbReference type="NCBI Taxonomy" id="874423"/>
    <lineage>
        <taxon>Bacteria</taxon>
        <taxon>Pseudomonadati</taxon>
        <taxon>Bacteroidota</taxon>
        <taxon>Flavobacteriia</taxon>
        <taxon>Flavobacteriales</taxon>
        <taxon>Flavobacteriaceae</taxon>
        <taxon>Aquimarina</taxon>
    </lineage>
</organism>
<sequence length="173" mass="19282">MKTILLAGSNRSKSINQQLIEYMAQSIDDAEVLNMHNYDAPMYSIDLEYTQGIPKTIKKLNEKLSDADTVVMALPEHNGNFTAFFKNIIDWLSRENRGFLANKNVLLVSATPGPNGGMSVLNIAEQMLPFFGGRTIGKLRVNNFYQVFLNGKVIDKELENELNAALNNGSILI</sequence>
<gene>
    <name evidence="2" type="ORF">JJQ60_05335</name>
</gene>
<reference evidence="2" key="1">
    <citation type="submission" date="2021-01" db="EMBL/GenBank/DDBJ databases">
        <authorList>
            <person name="Zhong Y.L."/>
        </authorList>
    </citation>
    <scope>NUCLEOTIDE SEQUENCE</scope>
    <source>
        <strain evidence="2">KCTC 23302</strain>
    </source>
</reference>
<dbReference type="RefSeq" id="WP_201917450.1">
    <property type="nucleotide sequence ID" value="NZ_BAABAX010000023.1"/>
</dbReference>
<dbReference type="InterPro" id="IPR050712">
    <property type="entry name" value="NAD(P)H-dep_reductase"/>
</dbReference>